<proteinExistence type="predicted"/>
<dbReference type="STRING" id="401472.CUREI_00060"/>
<protein>
    <submittedName>
        <fullName evidence="3">Membrane protein</fullName>
    </submittedName>
</protein>
<dbReference type="Pfam" id="PF12089">
    <property type="entry name" value="DUF3566"/>
    <property type="match status" value="1"/>
</dbReference>
<dbReference type="Proteomes" id="UP000028939">
    <property type="component" value="Chromosome"/>
</dbReference>
<keyword evidence="1" id="KW-0472">Membrane</keyword>
<dbReference type="EMBL" id="CP009215">
    <property type="protein sequence ID" value="AIL95937.1"/>
    <property type="molecule type" value="Genomic_DNA"/>
</dbReference>
<dbReference type="RefSeq" id="WP_038608960.1">
    <property type="nucleotide sequence ID" value="NZ_CP009215.1"/>
</dbReference>
<evidence type="ECO:0000256" key="1">
    <source>
        <dbReference type="SAM" id="Phobius"/>
    </source>
</evidence>
<reference evidence="3 4" key="1">
    <citation type="submission" date="2014-08" db="EMBL/GenBank/DDBJ databases">
        <title>Complete genome sequence of Corynebacterium ureicelerivorans DSM 45051, a lipophilic and urea-splitting isolate from a blood culture of a septicaemia patient.</title>
        <authorList>
            <person name="Tippelt A."/>
            <person name="Albersmeier A."/>
            <person name="Brinkrolf K."/>
            <person name="Ruckert C."/>
            <person name="Tauch A."/>
        </authorList>
    </citation>
    <scope>NUCLEOTIDE SEQUENCE [LARGE SCALE GENOMIC DNA]</scope>
    <source>
        <strain evidence="3 4">IMMIB RIV-2301</strain>
    </source>
</reference>
<gene>
    <name evidence="3" type="ORF">CUREI_00060</name>
</gene>
<feature type="domain" description="DUF3566" evidence="2">
    <location>
        <begin position="5"/>
        <end position="110"/>
    </location>
</feature>
<keyword evidence="1" id="KW-1133">Transmembrane helix</keyword>
<dbReference type="OrthoDB" id="3240216at2"/>
<feature type="transmembrane region" description="Helical" evidence="1">
    <location>
        <begin position="63"/>
        <end position="86"/>
    </location>
</feature>
<dbReference type="InterPro" id="IPR021949">
    <property type="entry name" value="DUF3566_TM"/>
</dbReference>
<evidence type="ECO:0000259" key="2">
    <source>
        <dbReference type="Pfam" id="PF12089"/>
    </source>
</evidence>
<keyword evidence="4" id="KW-1185">Reference proteome</keyword>
<keyword evidence="1" id="KW-0812">Transmembrane</keyword>
<organism evidence="3 4">
    <name type="scientific">Corynebacterium ureicelerivorans</name>
    <dbReference type="NCBI Taxonomy" id="401472"/>
    <lineage>
        <taxon>Bacteria</taxon>
        <taxon>Bacillati</taxon>
        <taxon>Actinomycetota</taxon>
        <taxon>Actinomycetes</taxon>
        <taxon>Mycobacteriales</taxon>
        <taxon>Corynebacteriaceae</taxon>
        <taxon>Corynebacterium</taxon>
    </lineage>
</organism>
<evidence type="ECO:0000313" key="4">
    <source>
        <dbReference type="Proteomes" id="UP000028939"/>
    </source>
</evidence>
<dbReference type="KEGG" id="cuv:CUREI_00060"/>
<dbReference type="PROSITE" id="PS51257">
    <property type="entry name" value="PROKAR_LIPOPROTEIN"/>
    <property type="match status" value="1"/>
</dbReference>
<sequence length="114" mass="11869">MAVRKVTVRNIGAVSTFKVAALLAMAGFIAWMGACVLLYFALEQAGVVESVNSLIGGVGGDQVVDLKLAMSVAGLLGLVGFLFQVIMAPLTVIMYNAIADLVGGISFTMSNRSR</sequence>
<accession>A0A077HMQ7</accession>
<feature type="transmembrane region" description="Helical" evidence="1">
    <location>
        <begin position="20"/>
        <end position="42"/>
    </location>
</feature>
<name>A0A077HMQ7_9CORY</name>
<dbReference type="AlphaFoldDB" id="A0A077HMQ7"/>
<evidence type="ECO:0000313" key="3">
    <source>
        <dbReference type="EMBL" id="AIL95937.1"/>
    </source>
</evidence>
<dbReference type="HOGENOM" id="CLU_046697_5_0_11"/>